<dbReference type="Pfam" id="PF14537">
    <property type="entry name" value="Cytochrom_c3_2"/>
    <property type="match status" value="1"/>
</dbReference>
<dbReference type="KEGG" id="anf:AQPE_0660"/>
<dbReference type="AlphaFoldDB" id="A0A5K7S4M5"/>
<dbReference type="Proteomes" id="UP001193389">
    <property type="component" value="Chromosome"/>
</dbReference>
<evidence type="ECO:0000313" key="12">
    <source>
        <dbReference type="Proteomes" id="UP001193389"/>
    </source>
</evidence>
<dbReference type="EMBL" id="AP018694">
    <property type="protein sequence ID" value="BBE16521.1"/>
    <property type="molecule type" value="Genomic_DNA"/>
</dbReference>
<dbReference type="InterPro" id="IPR038266">
    <property type="entry name" value="NapC/NirT_cytc_sf"/>
</dbReference>
<keyword evidence="8" id="KW-1133">Transmembrane helix</keyword>
<keyword evidence="7" id="KW-0408">Iron</keyword>
<dbReference type="InterPro" id="IPR005126">
    <property type="entry name" value="NapC/NirT_cyt_c_N"/>
</dbReference>
<evidence type="ECO:0000256" key="7">
    <source>
        <dbReference type="ARBA" id="ARBA00023004"/>
    </source>
</evidence>
<keyword evidence="3" id="KW-0813">Transport</keyword>
<evidence type="ECO:0000256" key="4">
    <source>
        <dbReference type="ARBA" id="ARBA00022617"/>
    </source>
</evidence>
<keyword evidence="6" id="KW-0249">Electron transport</keyword>
<evidence type="ECO:0000259" key="10">
    <source>
        <dbReference type="Pfam" id="PF14537"/>
    </source>
</evidence>
<proteinExistence type="predicted"/>
<evidence type="ECO:0000256" key="2">
    <source>
        <dbReference type="ARBA" id="ARBA00004196"/>
    </source>
</evidence>
<feature type="domain" description="NapC/NirT cytochrome c N-terminal" evidence="9">
    <location>
        <begin position="17"/>
        <end position="90"/>
    </location>
</feature>
<dbReference type="SUPFAM" id="SSF48695">
    <property type="entry name" value="Multiheme cytochromes"/>
    <property type="match status" value="1"/>
</dbReference>
<keyword evidence="8" id="KW-0472">Membrane</keyword>
<sequence>MEIKGTKNTGKKPGRKIWIMLLISFAAIVAISGMVTGGMIWHQQPRFCSSCHTPMNNYVQNYYRGDTTMLITKHAMGDSIKYRCVDCHESKLSEQTREGLLWVAGNYTFPFEKRKIGTRSFCMAAGCHVESKIIEATKTHKNSLFAYNQHDPRHGKQECYNCHSMHGQSVFRCNQCHKFELPKGWISPQPNGLVTNNRDKKSIF</sequence>
<keyword evidence="4" id="KW-0349">Heme</keyword>
<evidence type="ECO:0000259" key="9">
    <source>
        <dbReference type="Pfam" id="PF03264"/>
    </source>
</evidence>
<evidence type="ECO:0000256" key="8">
    <source>
        <dbReference type="SAM" id="Phobius"/>
    </source>
</evidence>
<keyword evidence="5" id="KW-0479">Metal-binding</keyword>
<keyword evidence="12" id="KW-1185">Reference proteome</keyword>
<keyword evidence="8" id="KW-0812">Transmembrane</keyword>
<gene>
    <name evidence="11" type="ORF">AQPE_0660</name>
</gene>
<comment type="cofactor">
    <cofactor evidence="1">
        <name>heme c</name>
        <dbReference type="ChEBI" id="CHEBI:61717"/>
    </cofactor>
</comment>
<feature type="domain" description="Tetrahaem cytochrome" evidence="10">
    <location>
        <begin position="125"/>
        <end position="178"/>
    </location>
</feature>
<dbReference type="InterPro" id="IPR012286">
    <property type="entry name" value="Tetrahaem_cytochrome"/>
</dbReference>
<dbReference type="Gene3D" id="1.10.1130.10">
    <property type="entry name" value="Flavocytochrome C3, Chain A"/>
    <property type="match status" value="1"/>
</dbReference>
<dbReference type="InterPro" id="IPR036280">
    <property type="entry name" value="Multihaem_cyt_sf"/>
</dbReference>
<evidence type="ECO:0000256" key="5">
    <source>
        <dbReference type="ARBA" id="ARBA00022723"/>
    </source>
</evidence>
<comment type="subcellular location">
    <subcellularLocation>
        <location evidence="2">Cell envelope</location>
    </subcellularLocation>
</comment>
<accession>A0A5K7S4M5</accession>
<name>A0A5K7S4M5_9BACT</name>
<dbReference type="GO" id="GO:0046872">
    <property type="term" value="F:metal ion binding"/>
    <property type="evidence" value="ECO:0007669"/>
    <property type="project" value="UniProtKB-KW"/>
</dbReference>
<reference evidence="11" key="1">
    <citation type="journal article" date="2020" name="Int. J. Syst. Evol. Microbiol.">
        <title>Aquipluma nitroreducens gen. nov. sp. nov., a novel facultatively anaerobic bacterium isolated from a freshwater lake.</title>
        <authorList>
            <person name="Watanabe M."/>
            <person name="Kojima H."/>
            <person name="Fukui M."/>
        </authorList>
    </citation>
    <scope>NUCLEOTIDE SEQUENCE</scope>
    <source>
        <strain evidence="11">MeG22</strain>
    </source>
</reference>
<evidence type="ECO:0000313" key="11">
    <source>
        <dbReference type="EMBL" id="BBE16521.1"/>
    </source>
</evidence>
<organism evidence="11 12">
    <name type="scientific">Aquipluma nitroreducens</name>
    <dbReference type="NCBI Taxonomy" id="2010828"/>
    <lineage>
        <taxon>Bacteria</taxon>
        <taxon>Pseudomonadati</taxon>
        <taxon>Bacteroidota</taxon>
        <taxon>Bacteroidia</taxon>
        <taxon>Marinilabiliales</taxon>
        <taxon>Prolixibacteraceae</taxon>
        <taxon>Aquipluma</taxon>
    </lineage>
</organism>
<protein>
    <submittedName>
        <fullName evidence="11">Uncharacterized protein</fullName>
    </submittedName>
</protein>
<evidence type="ECO:0000256" key="6">
    <source>
        <dbReference type="ARBA" id="ARBA00022982"/>
    </source>
</evidence>
<evidence type="ECO:0000256" key="3">
    <source>
        <dbReference type="ARBA" id="ARBA00022448"/>
    </source>
</evidence>
<evidence type="ECO:0000256" key="1">
    <source>
        <dbReference type="ARBA" id="ARBA00001926"/>
    </source>
</evidence>
<dbReference type="Gene3D" id="1.10.3820.10">
    <property type="entry name" value="Di-heme elbow motif domain"/>
    <property type="match status" value="1"/>
</dbReference>
<dbReference type="RefSeq" id="WP_318349587.1">
    <property type="nucleotide sequence ID" value="NZ_AP018694.1"/>
</dbReference>
<feature type="transmembrane region" description="Helical" evidence="8">
    <location>
        <begin position="17"/>
        <end position="41"/>
    </location>
</feature>
<dbReference type="Pfam" id="PF03264">
    <property type="entry name" value="Cytochrom_NNT"/>
    <property type="match status" value="1"/>
</dbReference>
<dbReference type="GO" id="GO:0030313">
    <property type="term" value="C:cell envelope"/>
    <property type="evidence" value="ECO:0007669"/>
    <property type="project" value="UniProtKB-SubCell"/>
</dbReference>